<dbReference type="NCBIfam" id="TIGR04057">
    <property type="entry name" value="SusC_RagA_signa"/>
    <property type="match status" value="1"/>
</dbReference>
<dbReference type="KEGG" id="hhy:Halhy_5837"/>
<evidence type="ECO:0000259" key="10">
    <source>
        <dbReference type="Pfam" id="PF00593"/>
    </source>
</evidence>
<evidence type="ECO:0000256" key="4">
    <source>
        <dbReference type="ARBA" id="ARBA00022692"/>
    </source>
</evidence>
<keyword evidence="5 9" id="KW-0798">TonB box</keyword>
<keyword evidence="4 8" id="KW-0812">Transmembrane</keyword>
<evidence type="ECO:0000256" key="9">
    <source>
        <dbReference type="RuleBase" id="RU003357"/>
    </source>
</evidence>
<gene>
    <name evidence="12" type="ordered locus">Halhy_5837</name>
</gene>
<evidence type="ECO:0000256" key="1">
    <source>
        <dbReference type="ARBA" id="ARBA00004571"/>
    </source>
</evidence>
<keyword evidence="3 8" id="KW-1134">Transmembrane beta strand</keyword>
<evidence type="ECO:0000313" key="12">
    <source>
        <dbReference type="EMBL" id="AEE53660.1"/>
    </source>
</evidence>
<evidence type="ECO:0000256" key="5">
    <source>
        <dbReference type="ARBA" id="ARBA00023077"/>
    </source>
</evidence>
<comment type="subcellular location">
    <subcellularLocation>
        <location evidence="1 8">Cell outer membrane</location>
        <topology evidence="1 8">Multi-pass membrane protein</topology>
    </subcellularLocation>
</comment>
<sequence>MTYSELTLRALDDMKQLLPLTMLFLWGISTLSGQTTATLQLSGKVVDAANQEALIGVNIQVKGTQTGAVTDVAGTFSLEATKGSTLIFSFLGYTTIERTVQDATPLLIQLETEAQLLQDMVVVGYKREFRSDVASAISSVKAKDIAKLPVLGLDQALQGQVAGVQVTQATGAPGDDISIRIRGVNTLGNNNPLFIIDGVPTTGSINMFSTNDIESIEVLKDGAAAAIYGARAANGVVLITTKKGKSGKPSFSFDMYQGLQQATNLPELLNSAEYLTIRNEAIQNANALRDPRRQLTGYDPQILDTLPDNNWLDKVFSTAPMSRYYLSATGGGPNGSYYLMGEYLDQQGIYTGQGFKKYSVRMNSEIGNSWLKLGNNLSFSISDRKLIGSSGDGGGPGNELSGIRYALIAAPVFRVAREDGTYYKTSSELGDPTLYGDGNANPLAFNEATDWNIKRYRVFGNVFAELQPLKNLHFRTNLGGDFLFTNEKLFKERLSPAIYSPTSLNESRVFEQNLVWNNSLDYNLKTGQHKASILLGMEAIVNRTNYLGASANNFSRTDPLFRNINNSVPQVLTNLGASGISTEWSLYSFFGQANYSYAGRYVLNASLRRDGSSRFGEGNRYGYFPSLSAAWNVSNEAFFSSSKLISGLKIRASYGELGNQEIGLYPYSSLVQTGQRVYSFGGEAATGARLVETGNSKIKWETTAQFNLGLDLSLWKDRLNFTVDVYKKITSDIIVRVPVPQAGGGSNPPYVNAGEVENKGVDLNLNYRARFKDGNYGITGNLSLVRNEVLSVADSEPILGGFGLSDGPITKTEPGYPIGSFFLYQMQGIFQTQEEIAASPFQTVDTRPGDVKFADLNQDGTINDKDRTHLGSPFPNFIYGLNLNLQYKSFDLSLLAQGVQGNDVYFLYGNFAYETQSRGFNAYREILDRWTPTNTDTNIPKVSVDDRNGNRRISTRFLEDGSYLRIKNITLGYDLKKSLNWPGIGAARLYLSAQNALTITRYSGLDPEIQANTNDTRGYNVSSDLAVGIDWGTVPAPRTFILGFHLDF</sequence>
<dbReference type="Pfam" id="PF07715">
    <property type="entry name" value="Plug"/>
    <property type="match status" value="1"/>
</dbReference>
<comment type="similarity">
    <text evidence="8 9">Belongs to the TonB-dependent receptor family.</text>
</comment>
<accession>F4KY35</accession>
<dbReference type="Pfam" id="PF00593">
    <property type="entry name" value="TonB_dep_Rec_b-barrel"/>
    <property type="match status" value="1"/>
</dbReference>
<evidence type="ECO:0000256" key="7">
    <source>
        <dbReference type="ARBA" id="ARBA00023237"/>
    </source>
</evidence>
<dbReference type="InterPro" id="IPR037066">
    <property type="entry name" value="Plug_dom_sf"/>
</dbReference>
<keyword evidence="12" id="KW-0675">Receptor</keyword>
<dbReference type="AlphaFoldDB" id="F4KY35"/>
<evidence type="ECO:0000256" key="3">
    <source>
        <dbReference type="ARBA" id="ARBA00022452"/>
    </source>
</evidence>
<evidence type="ECO:0000256" key="2">
    <source>
        <dbReference type="ARBA" id="ARBA00022448"/>
    </source>
</evidence>
<feature type="domain" description="TonB-dependent receptor-like beta-barrel" evidence="10">
    <location>
        <begin position="439"/>
        <end position="783"/>
    </location>
</feature>
<name>F4KY35_HALH1</name>
<evidence type="ECO:0000256" key="6">
    <source>
        <dbReference type="ARBA" id="ARBA00023136"/>
    </source>
</evidence>
<dbReference type="Proteomes" id="UP000008461">
    <property type="component" value="Chromosome"/>
</dbReference>
<dbReference type="InterPro" id="IPR039426">
    <property type="entry name" value="TonB-dep_rcpt-like"/>
</dbReference>
<dbReference type="InterPro" id="IPR000531">
    <property type="entry name" value="Beta-barrel_TonB"/>
</dbReference>
<dbReference type="Gene3D" id="2.170.130.10">
    <property type="entry name" value="TonB-dependent receptor, plug domain"/>
    <property type="match status" value="1"/>
</dbReference>
<dbReference type="eggNOG" id="COG1629">
    <property type="taxonomic scope" value="Bacteria"/>
</dbReference>
<evidence type="ECO:0000256" key="8">
    <source>
        <dbReference type="PROSITE-ProRule" id="PRU01360"/>
    </source>
</evidence>
<feature type="domain" description="TonB-dependent receptor plug" evidence="11">
    <location>
        <begin position="131"/>
        <end position="236"/>
    </location>
</feature>
<proteinExistence type="inferred from homology"/>
<dbReference type="PROSITE" id="PS52016">
    <property type="entry name" value="TONB_DEPENDENT_REC_3"/>
    <property type="match status" value="1"/>
</dbReference>
<reference key="2">
    <citation type="submission" date="2011-04" db="EMBL/GenBank/DDBJ databases">
        <title>Complete sequence of chromosome of Haliscomenobacter hydrossis DSM 1100.</title>
        <authorList>
            <consortium name="US DOE Joint Genome Institute (JGI-PGF)"/>
            <person name="Lucas S."/>
            <person name="Han J."/>
            <person name="Lapidus A."/>
            <person name="Bruce D."/>
            <person name="Goodwin L."/>
            <person name="Pitluck S."/>
            <person name="Peters L."/>
            <person name="Kyrpides N."/>
            <person name="Mavromatis K."/>
            <person name="Ivanova N."/>
            <person name="Ovchinnikova G."/>
            <person name="Pagani I."/>
            <person name="Daligault H."/>
            <person name="Detter J.C."/>
            <person name="Han C."/>
            <person name="Land M."/>
            <person name="Hauser L."/>
            <person name="Markowitz V."/>
            <person name="Cheng J.-F."/>
            <person name="Hugenholtz P."/>
            <person name="Woyke T."/>
            <person name="Wu D."/>
            <person name="Verbarg S."/>
            <person name="Frueling A."/>
            <person name="Brambilla E."/>
            <person name="Klenk H.-P."/>
            <person name="Eisen J.A."/>
        </authorList>
    </citation>
    <scope>NUCLEOTIDE SEQUENCE</scope>
    <source>
        <strain>DSM 1100</strain>
    </source>
</reference>
<dbReference type="GO" id="GO:0009279">
    <property type="term" value="C:cell outer membrane"/>
    <property type="evidence" value="ECO:0007669"/>
    <property type="project" value="UniProtKB-SubCell"/>
</dbReference>
<dbReference type="NCBIfam" id="TIGR04056">
    <property type="entry name" value="OMP_RagA_SusC"/>
    <property type="match status" value="1"/>
</dbReference>
<keyword evidence="13" id="KW-1185">Reference proteome</keyword>
<dbReference type="InterPro" id="IPR036942">
    <property type="entry name" value="Beta-barrel_TonB_sf"/>
</dbReference>
<dbReference type="InterPro" id="IPR023996">
    <property type="entry name" value="TonB-dep_OMP_SusC/RagA"/>
</dbReference>
<evidence type="ECO:0000313" key="13">
    <source>
        <dbReference type="Proteomes" id="UP000008461"/>
    </source>
</evidence>
<keyword evidence="2 8" id="KW-0813">Transport</keyword>
<dbReference type="InterPro" id="IPR012910">
    <property type="entry name" value="Plug_dom"/>
</dbReference>
<dbReference type="STRING" id="760192.Halhy_5837"/>
<dbReference type="SUPFAM" id="SSF56935">
    <property type="entry name" value="Porins"/>
    <property type="match status" value="1"/>
</dbReference>
<dbReference type="Gene3D" id="2.60.40.1120">
    <property type="entry name" value="Carboxypeptidase-like, regulatory domain"/>
    <property type="match status" value="1"/>
</dbReference>
<keyword evidence="6 8" id="KW-0472">Membrane</keyword>
<protein>
    <submittedName>
        <fullName evidence="12">TonB-dependent receptor plug</fullName>
    </submittedName>
</protein>
<organism evidence="12 13">
    <name type="scientific">Haliscomenobacter hydrossis (strain ATCC 27775 / DSM 1100 / LMG 10767 / O)</name>
    <dbReference type="NCBI Taxonomy" id="760192"/>
    <lineage>
        <taxon>Bacteria</taxon>
        <taxon>Pseudomonadati</taxon>
        <taxon>Bacteroidota</taxon>
        <taxon>Saprospiria</taxon>
        <taxon>Saprospirales</taxon>
        <taxon>Haliscomenobacteraceae</taxon>
        <taxon>Haliscomenobacter</taxon>
    </lineage>
</organism>
<dbReference type="eggNOG" id="COG4771">
    <property type="taxonomic scope" value="Bacteria"/>
</dbReference>
<dbReference type="OrthoDB" id="9768177at2"/>
<dbReference type="Gene3D" id="2.40.170.20">
    <property type="entry name" value="TonB-dependent receptor, beta-barrel domain"/>
    <property type="match status" value="1"/>
</dbReference>
<reference evidence="12 13" key="1">
    <citation type="journal article" date="2011" name="Stand. Genomic Sci.">
        <title>Complete genome sequence of Haliscomenobacter hydrossis type strain (O).</title>
        <authorList>
            <consortium name="US DOE Joint Genome Institute (JGI-PGF)"/>
            <person name="Daligault H."/>
            <person name="Lapidus A."/>
            <person name="Zeytun A."/>
            <person name="Nolan M."/>
            <person name="Lucas S."/>
            <person name="Del Rio T.G."/>
            <person name="Tice H."/>
            <person name="Cheng J.F."/>
            <person name="Tapia R."/>
            <person name="Han C."/>
            <person name="Goodwin L."/>
            <person name="Pitluck S."/>
            <person name="Liolios K."/>
            <person name="Pagani I."/>
            <person name="Ivanova N."/>
            <person name="Huntemann M."/>
            <person name="Mavromatis K."/>
            <person name="Mikhailova N."/>
            <person name="Pati A."/>
            <person name="Chen A."/>
            <person name="Palaniappan K."/>
            <person name="Land M."/>
            <person name="Hauser L."/>
            <person name="Brambilla E.M."/>
            <person name="Rohde M."/>
            <person name="Verbarg S."/>
            <person name="Goker M."/>
            <person name="Bristow J."/>
            <person name="Eisen J.A."/>
            <person name="Markowitz V."/>
            <person name="Hugenholtz P."/>
            <person name="Kyrpides N.C."/>
            <person name="Klenk H.P."/>
            <person name="Woyke T."/>
        </authorList>
    </citation>
    <scope>NUCLEOTIDE SEQUENCE [LARGE SCALE GENOMIC DNA]</scope>
    <source>
        <strain evidence="13">ATCC 27775 / DSM 1100 / LMG 10767 / O</strain>
    </source>
</reference>
<dbReference type="InterPro" id="IPR008969">
    <property type="entry name" value="CarboxyPept-like_regulatory"/>
</dbReference>
<evidence type="ECO:0000259" key="11">
    <source>
        <dbReference type="Pfam" id="PF07715"/>
    </source>
</evidence>
<dbReference type="HOGENOM" id="CLU_004317_0_2_10"/>
<dbReference type="InterPro" id="IPR023997">
    <property type="entry name" value="TonB-dep_OMP_SusC/RagA_CS"/>
</dbReference>
<dbReference type="Pfam" id="PF13715">
    <property type="entry name" value="CarbopepD_reg_2"/>
    <property type="match status" value="1"/>
</dbReference>
<dbReference type="EMBL" id="CP002691">
    <property type="protein sequence ID" value="AEE53660.1"/>
    <property type="molecule type" value="Genomic_DNA"/>
</dbReference>
<keyword evidence="7 8" id="KW-0998">Cell outer membrane</keyword>
<dbReference type="SUPFAM" id="SSF49464">
    <property type="entry name" value="Carboxypeptidase regulatory domain-like"/>
    <property type="match status" value="1"/>
</dbReference>